<keyword evidence="2" id="KW-1185">Reference proteome</keyword>
<dbReference type="EMBL" id="MU274911">
    <property type="protein sequence ID" value="KAI0089303.1"/>
    <property type="molecule type" value="Genomic_DNA"/>
</dbReference>
<gene>
    <name evidence="1" type="ORF">BDY19DRAFT_136683</name>
</gene>
<accession>A0ACB8U4X8</accession>
<reference evidence="1" key="1">
    <citation type="journal article" date="2021" name="Environ. Microbiol.">
        <title>Gene family expansions and transcriptome signatures uncover fungal adaptations to wood decay.</title>
        <authorList>
            <person name="Hage H."/>
            <person name="Miyauchi S."/>
            <person name="Viragh M."/>
            <person name="Drula E."/>
            <person name="Min B."/>
            <person name="Chaduli D."/>
            <person name="Navarro D."/>
            <person name="Favel A."/>
            <person name="Norest M."/>
            <person name="Lesage-Meessen L."/>
            <person name="Balint B."/>
            <person name="Merenyi Z."/>
            <person name="de Eugenio L."/>
            <person name="Morin E."/>
            <person name="Martinez A.T."/>
            <person name="Baldrian P."/>
            <person name="Stursova M."/>
            <person name="Martinez M.J."/>
            <person name="Novotny C."/>
            <person name="Magnuson J.K."/>
            <person name="Spatafora J.W."/>
            <person name="Maurice S."/>
            <person name="Pangilinan J."/>
            <person name="Andreopoulos W."/>
            <person name="LaButti K."/>
            <person name="Hundley H."/>
            <person name="Na H."/>
            <person name="Kuo A."/>
            <person name="Barry K."/>
            <person name="Lipzen A."/>
            <person name="Henrissat B."/>
            <person name="Riley R."/>
            <person name="Ahrendt S."/>
            <person name="Nagy L.G."/>
            <person name="Grigoriev I.V."/>
            <person name="Martin F."/>
            <person name="Rosso M.N."/>
        </authorList>
    </citation>
    <scope>NUCLEOTIDE SEQUENCE</scope>
    <source>
        <strain evidence="1">CBS 384.51</strain>
    </source>
</reference>
<comment type="caution">
    <text evidence="1">The sequence shown here is derived from an EMBL/GenBank/DDBJ whole genome shotgun (WGS) entry which is preliminary data.</text>
</comment>
<name>A0ACB8U4X8_9APHY</name>
<proteinExistence type="predicted"/>
<evidence type="ECO:0000313" key="2">
    <source>
        <dbReference type="Proteomes" id="UP001055072"/>
    </source>
</evidence>
<protein>
    <submittedName>
        <fullName evidence="1">Membrane-associated proteins in eicosanoid and glutathione metabolism</fullName>
    </submittedName>
</protein>
<organism evidence="1 2">
    <name type="scientific">Irpex rosettiformis</name>
    <dbReference type="NCBI Taxonomy" id="378272"/>
    <lineage>
        <taxon>Eukaryota</taxon>
        <taxon>Fungi</taxon>
        <taxon>Dikarya</taxon>
        <taxon>Basidiomycota</taxon>
        <taxon>Agaricomycotina</taxon>
        <taxon>Agaricomycetes</taxon>
        <taxon>Polyporales</taxon>
        <taxon>Irpicaceae</taxon>
        <taxon>Irpex</taxon>
    </lineage>
</organism>
<sequence length="156" mass="17282">MSTLTIVVPKGYSYVIAAVVSTFWLTFYQTVNVGVRRKHAKIQYPQAYAEKAEAEASKEAKIFNCAQRAHHNTLEVLPQIYVGTLLVGLKYPIFAATICSFWTFSRVFYTLGYTSGDVNKRVNYISIPGNMAAFFGLVLGGSTVVAFKFLSADAWA</sequence>
<evidence type="ECO:0000313" key="1">
    <source>
        <dbReference type="EMBL" id="KAI0089303.1"/>
    </source>
</evidence>
<dbReference type="Proteomes" id="UP001055072">
    <property type="component" value="Unassembled WGS sequence"/>
</dbReference>